<evidence type="ECO:0000256" key="9">
    <source>
        <dbReference type="ARBA" id="ARBA00049893"/>
    </source>
</evidence>
<keyword evidence="4" id="KW-0479">Metal-binding</keyword>
<comment type="catalytic activity">
    <reaction evidence="8">
        <text>adenosine + phosphate = alpha-D-ribose 1-phosphate + adenine</text>
        <dbReference type="Rhea" id="RHEA:27642"/>
        <dbReference type="ChEBI" id="CHEBI:16335"/>
        <dbReference type="ChEBI" id="CHEBI:16708"/>
        <dbReference type="ChEBI" id="CHEBI:43474"/>
        <dbReference type="ChEBI" id="CHEBI:57720"/>
        <dbReference type="EC" id="2.4.2.1"/>
    </reaction>
    <physiologicalReaction direction="left-to-right" evidence="8">
        <dbReference type="Rhea" id="RHEA:27643"/>
    </physiologicalReaction>
</comment>
<dbReference type="GO" id="GO:0017061">
    <property type="term" value="F:S-methyl-5-thioadenosine phosphorylase activity"/>
    <property type="evidence" value="ECO:0007669"/>
    <property type="project" value="UniProtKB-EC"/>
</dbReference>
<evidence type="ECO:0000256" key="1">
    <source>
        <dbReference type="ARBA" id="ARBA00000553"/>
    </source>
</evidence>
<dbReference type="NCBIfam" id="TIGR00726">
    <property type="entry name" value="peptidoglycan editing factor PgeF"/>
    <property type="match status" value="1"/>
</dbReference>
<dbReference type="AlphaFoldDB" id="G6ADC4"/>
<evidence type="ECO:0000256" key="7">
    <source>
        <dbReference type="ARBA" id="ARBA00047989"/>
    </source>
</evidence>
<dbReference type="InterPro" id="IPR038371">
    <property type="entry name" value="Cu_polyphenol_OxRdtase_sf"/>
</dbReference>
<evidence type="ECO:0000256" key="3">
    <source>
        <dbReference type="ARBA" id="ARBA00022679"/>
    </source>
</evidence>
<sequence length="274" mass="30536">MNWTRWKTLMTLSIPMIKPVLHYYDIPNEVVAFSTTRHGGVSKGKLATLNINPYRGDDPTAVTANLQAVATEIGVAADKIVRLHQIHETHCLAVTDDFFQLSNAEQTEEEEGKDAVVTDCRNVCIGVHTADCVPVLFYDPTHHAIGAAHAGWRGTVQRIVQHTLKHMTERYGTKPSDLKVVIGPCISEKNFEVGQEVYDTFATEGFPMERIARMYEKWHIDLPLCNQLQLEEVGVPSSNILQSGICTYDNASDFFSARILKEGFGTIYTGIALK</sequence>
<evidence type="ECO:0000256" key="8">
    <source>
        <dbReference type="ARBA" id="ARBA00048968"/>
    </source>
</evidence>
<dbReference type="InterPro" id="IPR003730">
    <property type="entry name" value="Cu_polyphenol_OxRdtase"/>
</dbReference>
<dbReference type="SUPFAM" id="SSF64438">
    <property type="entry name" value="CNF1/YfiH-like putative cysteine hydrolases"/>
    <property type="match status" value="1"/>
</dbReference>
<evidence type="ECO:0000256" key="4">
    <source>
        <dbReference type="ARBA" id="ARBA00022723"/>
    </source>
</evidence>
<dbReference type="HOGENOM" id="CLU_065784_0_0_10"/>
<evidence type="ECO:0000313" key="11">
    <source>
        <dbReference type="EMBL" id="EHG17648.1"/>
    </source>
</evidence>
<dbReference type="PATRIC" id="fig|857291.3.peg.98"/>
<evidence type="ECO:0000256" key="10">
    <source>
        <dbReference type="RuleBase" id="RU361274"/>
    </source>
</evidence>
<keyword evidence="3" id="KW-0808">Transferase</keyword>
<dbReference type="Gene3D" id="3.60.140.10">
    <property type="entry name" value="CNF1/YfiH-like putative cysteine hydrolases"/>
    <property type="match status" value="1"/>
</dbReference>
<dbReference type="GO" id="GO:0005507">
    <property type="term" value="F:copper ion binding"/>
    <property type="evidence" value="ECO:0007669"/>
    <property type="project" value="TreeGrafter"/>
</dbReference>
<evidence type="ECO:0000256" key="2">
    <source>
        <dbReference type="ARBA" id="ARBA00007353"/>
    </source>
</evidence>
<accession>G6ADC4</accession>
<organism evidence="11 12">
    <name type="scientific">Prevotella histicola F0411</name>
    <dbReference type="NCBI Taxonomy" id="857291"/>
    <lineage>
        <taxon>Bacteria</taxon>
        <taxon>Pseudomonadati</taxon>
        <taxon>Bacteroidota</taxon>
        <taxon>Bacteroidia</taxon>
        <taxon>Bacteroidales</taxon>
        <taxon>Prevotellaceae</taxon>
        <taxon>Prevotella</taxon>
    </lineage>
</organism>
<comment type="caution">
    <text evidence="11">The sequence shown here is derived from an EMBL/GenBank/DDBJ whole genome shotgun (WGS) entry which is preliminary data.</text>
</comment>
<comment type="catalytic activity">
    <reaction evidence="7">
        <text>adenosine + H2O + H(+) = inosine + NH4(+)</text>
        <dbReference type="Rhea" id="RHEA:24408"/>
        <dbReference type="ChEBI" id="CHEBI:15377"/>
        <dbReference type="ChEBI" id="CHEBI:15378"/>
        <dbReference type="ChEBI" id="CHEBI:16335"/>
        <dbReference type="ChEBI" id="CHEBI:17596"/>
        <dbReference type="ChEBI" id="CHEBI:28938"/>
        <dbReference type="EC" id="3.5.4.4"/>
    </reaction>
    <physiologicalReaction direction="left-to-right" evidence="7">
        <dbReference type="Rhea" id="RHEA:24409"/>
    </physiologicalReaction>
</comment>
<comment type="similarity">
    <text evidence="2 10">Belongs to the purine nucleoside phosphorylase YfiH/LACC1 family.</text>
</comment>
<evidence type="ECO:0000256" key="6">
    <source>
        <dbReference type="ARBA" id="ARBA00022833"/>
    </source>
</evidence>
<dbReference type="InterPro" id="IPR011324">
    <property type="entry name" value="Cytotoxic_necrot_fac-like_cat"/>
</dbReference>
<dbReference type="PANTHER" id="PTHR30616">
    <property type="entry name" value="UNCHARACTERIZED PROTEIN YFIH"/>
    <property type="match status" value="1"/>
</dbReference>
<reference evidence="11 12" key="1">
    <citation type="submission" date="2011-10" db="EMBL/GenBank/DDBJ databases">
        <title>The Genome Sequence of Prevotella histicola F0411.</title>
        <authorList>
            <consortium name="The Broad Institute Genome Sequencing Platform"/>
            <person name="Earl A."/>
            <person name="Ward D."/>
            <person name="Feldgarden M."/>
            <person name="Gevers D."/>
            <person name="Izard J."/>
            <person name="Ganesan A."/>
            <person name="Blanton J.M."/>
            <person name="Baranova O.V."/>
            <person name="Tanner A.C."/>
            <person name="Mathney J.M.J."/>
            <person name="Dewhirst F.E."/>
            <person name="Young S.K."/>
            <person name="Zeng Q."/>
            <person name="Gargeya S."/>
            <person name="Fitzgerald M."/>
            <person name="Haas B."/>
            <person name="Abouelleil A."/>
            <person name="Alvarado L."/>
            <person name="Arachchi H.M."/>
            <person name="Berlin A."/>
            <person name="Brown A."/>
            <person name="Chapman S.B."/>
            <person name="Chen Z."/>
            <person name="Dunbar C."/>
            <person name="Freedman E."/>
            <person name="Gearin G."/>
            <person name="Gellesch M."/>
            <person name="Goldberg J."/>
            <person name="Griggs A."/>
            <person name="Gujja S."/>
            <person name="Heiman D."/>
            <person name="Howarth C."/>
            <person name="Larson L."/>
            <person name="Lui A."/>
            <person name="MacDonald P.J.P."/>
            <person name="Montmayeur A."/>
            <person name="Murphy C."/>
            <person name="Neiman D."/>
            <person name="Pearson M."/>
            <person name="Priest M."/>
            <person name="Roberts A."/>
            <person name="Saif S."/>
            <person name="Shea T."/>
            <person name="Shenoy N."/>
            <person name="Sisk P."/>
            <person name="Stolte C."/>
            <person name="Sykes S."/>
            <person name="Wortman J."/>
            <person name="Nusbaum C."/>
            <person name="Birren B."/>
        </authorList>
    </citation>
    <scope>NUCLEOTIDE SEQUENCE [LARGE SCALE GENOMIC DNA]</scope>
    <source>
        <strain evidence="11 12">F0411</strain>
    </source>
</reference>
<gene>
    <name evidence="11" type="ORF">HMPREF9138_00101</name>
</gene>
<keyword evidence="5" id="KW-0378">Hydrolase</keyword>
<name>G6ADC4_9BACT</name>
<keyword evidence="12" id="KW-1185">Reference proteome</keyword>
<dbReference type="Proteomes" id="UP000004597">
    <property type="component" value="Unassembled WGS sequence"/>
</dbReference>
<dbReference type="CDD" id="cd16833">
    <property type="entry name" value="YfiH"/>
    <property type="match status" value="1"/>
</dbReference>
<evidence type="ECO:0000256" key="5">
    <source>
        <dbReference type="ARBA" id="ARBA00022801"/>
    </source>
</evidence>
<comment type="catalytic activity">
    <reaction evidence="1">
        <text>inosine + phosphate = alpha-D-ribose 1-phosphate + hypoxanthine</text>
        <dbReference type="Rhea" id="RHEA:27646"/>
        <dbReference type="ChEBI" id="CHEBI:17368"/>
        <dbReference type="ChEBI" id="CHEBI:17596"/>
        <dbReference type="ChEBI" id="CHEBI:43474"/>
        <dbReference type="ChEBI" id="CHEBI:57720"/>
        <dbReference type="EC" id="2.4.2.1"/>
    </reaction>
    <physiologicalReaction direction="left-to-right" evidence="1">
        <dbReference type="Rhea" id="RHEA:27647"/>
    </physiologicalReaction>
</comment>
<comment type="catalytic activity">
    <reaction evidence="9">
        <text>S-methyl-5'-thioadenosine + phosphate = 5-(methylsulfanyl)-alpha-D-ribose 1-phosphate + adenine</text>
        <dbReference type="Rhea" id="RHEA:11852"/>
        <dbReference type="ChEBI" id="CHEBI:16708"/>
        <dbReference type="ChEBI" id="CHEBI:17509"/>
        <dbReference type="ChEBI" id="CHEBI:43474"/>
        <dbReference type="ChEBI" id="CHEBI:58533"/>
        <dbReference type="EC" id="2.4.2.28"/>
    </reaction>
    <physiologicalReaction direction="left-to-right" evidence="9">
        <dbReference type="Rhea" id="RHEA:11853"/>
    </physiologicalReaction>
</comment>
<keyword evidence="6" id="KW-0862">Zinc</keyword>
<evidence type="ECO:0000313" key="12">
    <source>
        <dbReference type="Proteomes" id="UP000004597"/>
    </source>
</evidence>
<dbReference type="EMBL" id="AFXP01000001">
    <property type="protein sequence ID" value="EHG17648.1"/>
    <property type="molecule type" value="Genomic_DNA"/>
</dbReference>
<proteinExistence type="inferred from homology"/>
<dbReference type="STRING" id="857291.HMPREF9138_00101"/>
<dbReference type="Pfam" id="PF02578">
    <property type="entry name" value="Cu-oxidase_4"/>
    <property type="match status" value="1"/>
</dbReference>
<dbReference type="GO" id="GO:0016787">
    <property type="term" value="F:hydrolase activity"/>
    <property type="evidence" value="ECO:0007669"/>
    <property type="project" value="UniProtKB-KW"/>
</dbReference>
<dbReference type="PANTHER" id="PTHR30616:SF2">
    <property type="entry name" value="PURINE NUCLEOSIDE PHOSPHORYLASE LACC1"/>
    <property type="match status" value="1"/>
</dbReference>
<protein>
    <recommendedName>
        <fullName evidence="10">Purine nucleoside phosphorylase</fullName>
    </recommendedName>
</protein>